<protein>
    <submittedName>
        <fullName evidence="1">Uncharacterized protein</fullName>
    </submittedName>
</protein>
<name>A0A6A6GEG1_9PEZI</name>
<accession>A0A6A6GEG1</accession>
<dbReference type="AlphaFoldDB" id="A0A6A6GEG1"/>
<evidence type="ECO:0000313" key="2">
    <source>
        <dbReference type="Proteomes" id="UP000799538"/>
    </source>
</evidence>
<keyword evidence="2" id="KW-1185">Reference proteome</keyword>
<dbReference type="Proteomes" id="UP000799538">
    <property type="component" value="Unassembled WGS sequence"/>
</dbReference>
<dbReference type="OrthoDB" id="4424523at2759"/>
<sequence>MWAENESKEIDIDARIVESWAEIEDTWGFVVYRCTYNDDGDWKEFMEYLTAYVQEALQAYGVEHLMSKLNWHVQEDSSFEGATKATIRQTFEDWRSRQPQIISPRGDYCIMVDQDSLDSVLVAGKPPDDLSCLEPYVILIDRQWRQLYEDETEVPDDSKPDPARRLLDQDCEALEGCRMEDVGWTMVNIAAVPIRMYSVLDTGWDIVYQRPPTVSNP</sequence>
<gene>
    <name evidence="1" type="ORF">BDZ85DRAFT_95902</name>
</gene>
<dbReference type="EMBL" id="ML992505">
    <property type="protein sequence ID" value="KAF2224009.1"/>
    <property type="molecule type" value="Genomic_DNA"/>
</dbReference>
<evidence type="ECO:0000313" key="1">
    <source>
        <dbReference type="EMBL" id="KAF2224009.1"/>
    </source>
</evidence>
<reference evidence="2" key="1">
    <citation type="journal article" date="2020" name="Stud. Mycol.">
        <title>101 Dothideomycetes genomes: A test case for predicting lifestyles and emergence of pathogens.</title>
        <authorList>
            <person name="Haridas S."/>
            <person name="Albert R."/>
            <person name="Binder M."/>
            <person name="Bloem J."/>
            <person name="LaButti K."/>
            <person name="Salamov A."/>
            <person name="Andreopoulos B."/>
            <person name="Baker S."/>
            <person name="Barry K."/>
            <person name="Bills G."/>
            <person name="Bluhm B."/>
            <person name="Cannon C."/>
            <person name="Castanera R."/>
            <person name="Culley D."/>
            <person name="Daum C."/>
            <person name="Ezra D."/>
            <person name="Gonzalez J."/>
            <person name="Henrissat B."/>
            <person name="Kuo A."/>
            <person name="Liang C."/>
            <person name="Lipzen A."/>
            <person name="Lutzoni F."/>
            <person name="Magnuson J."/>
            <person name="Mondo S."/>
            <person name="Nolan M."/>
            <person name="Ohm R."/>
            <person name="Pangilinan J."/>
            <person name="Park H.-J."/>
            <person name="Ramirez L."/>
            <person name="Alfaro M."/>
            <person name="Sun H."/>
            <person name="Tritt A."/>
            <person name="Yoshinaga Y."/>
            <person name="Zwiers L.-H."/>
            <person name="Turgeon B."/>
            <person name="Goodwin S."/>
            <person name="Spatafora J."/>
            <person name="Crous P."/>
            <person name="Grigoriev I."/>
        </authorList>
    </citation>
    <scope>NUCLEOTIDE SEQUENCE [LARGE SCALE GENOMIC DNA]</scope>
    <source>
        <strain evidence="2">CECT 20119</strain>
    </source>
</reference>
<organism evidence="1 2">
    <name type="scientific">Elsinoe ampelina</name>
    <dbReference type="NCBI Taxonomy" id="302913"/>
    <lineage>
        <taxon>Eukaryota</taxon>
        <taxon>Fungi</taxon>
        <taxon>Dikarya</taxon>
        <taxon>Ascomycota</taxon>
        <taxon>Pezizomycotina</taxon>
        <taxon>Dothideomycetes</taxon>
        <taxon>Dothideomycetidae</taxon>
        <taxon>Myriangiales</taxon>
        <taxon>Elsinoaceae</taxon>
        <taxon>Elsinoe</taxon>
    </lineage>
</organism>
<proteinExistence type="predicted"/>